<dbReference type="SUPFAM" id="SSF53244">
    <property type="entry name" value="MurD-like peptide ligases, peptide-binding domain"/>
    <property type="match status" value="1"/>
</dbReference>
<dbReference type="OrthoDB" id="9809796at2"/>
<sequence>MMNPEKDEHWLTSFERRLAGLGKLDSVIGASALLAPVGTSFDQFHDCAQRGDSFRRAVLALIGAAEVKA</sequence>
<dbReference type="Proteomes" id="UP000276417">
    <property type="component" value="Chromosome 2"/>
</dbReference>
<dbReference type="InterPro" id="IPR036615">
    <property type="entry name" value="Mur_ligase_C_dom_sf"/>
</dbReference>
<proteinExistence type="predicted"/>
<organism evidence="1 2">
    <name type="scientific">Deinococcus psychrotolerans</name>
    <dbReference type="NCBI Taxonomy" id="2489213"/>
    <lineage>
        <taxon>Bacteria</taxon>
        <taxon>Thermotogati</taxon>
        <taxon>Deinococcota</taxon>
        <taxon>Deinococci</taxon>
        <taxon>Deinococcales</taxon>
        <taxon>Deinococcaceae</taxon>
        <taxon>Deinococcus</taxon>
    </lineage>
</organism>
<dbReference type="Gene3D" id="3.90.190.20">
    <property type="entry name" value="Mur ligase, C-terminal domain"/>
    <property type="match status" value="1"/>
</dbReference>
<dbReference type="EMBL" id="CP034184">
    <property type="protein sequence ID" value="AZI44432.1"/>
    <property type="molecule type" value="Genomic_DNA"/>
</dbReference>
<gene>
    <name evidence="1" type="ORF">EHF33_14760</name>
</gene>
<name>A0A3G8YGK6_9DEIO</name>
<protein>
    <submittedName>
        <fullName evidence="1">Uncharacterized protein</fullName>
    </submittedName>
</protein>
<evidence type="ECO:0000313" key="1">
    <source>
        <dbReference type="EMBL" id="AZI44432.1"/>
    </source>
</evidence>
<evidence type="ECO:0000313" key="2">
    <source>
        <dbReference type="Proteomes" id="UP000276417"/>
    </source>
</evidence>
<accession>A0A3G8YGK6</accession>
<dbReference type="AlphaFoldDB" id="A0A3G8YGK6"/>
<reference evidence="1 2" key="1">
    <citation type="submission" date="2018-11" db="EMBL/GenBank/DDBJ databases">
        <title>Deinococcus shelandsis sp. nov., isolated from South Shetland Islands soil of Antarctica.</title>
        <authorList>
            <person name="Tian J."/>
        </authorList>
    </citation>
    <scope>NUCLEOTIDE SEQUENCE [LARGE SCALE GENOMIC DNA]</scope>
    <source>
        <strain evidence="1 2">S14-83T</strain>
    </source>
</reference>
<dbReference type="GO" id="GO:0016881">
    <property type="term" value="F:acid-amino acid ligase activity"/>
    <property type="evidence" value="ECO:0007669"/>
    <property type="project" value="InterPro"/>
</dbReference>
<dbReference type="KEGG" id="dph:EHF33_14760"/>
<keyword evidence="2" id="KW-1185">Reference proteome</keyword>